<dbReference type="SUPFAM" id="SSF82866">
    <property type="entry name" value="Multidrug efflux transporter AcrB transmembrane domain"/>
    <property type="match status" value="2"/>
</dbReference>
<feature type="compositionally biased region" description="Basic and acidic residues" evidence="1">
    <location>
        <begin position="1067"/>
        <end position="1093"/>
    </location>
</feature>
<dbReference type="InterPro" id="IPR027463">
    <property type="entry name" value="AcrB_DN_DC_subdom"/>
</dbReference>
<dbReference type="Gene3D" id="3.30.70.1440">
    <property type="entry name" value="Multidrug efflux transporter AcrB pore domain"/>
    <property type="match status" value="1"/>
</dbReference>
<feature type="transmembrane region" description="Helical" evidence="2">
    <location>
        <begin position="497"/>
        <end position="516"/>
    </location>
</feature>
<feature type="transmembrane region" description="Helical" evidence="2">
    <location>
        <begin position="922"/>
        <end position="947"/>
    </location>
</feature>
<dbReference type="Gene3D" id="1.20.1640.10">
    <property type="entry name" value="Multidrug efflux transporter AcrB transmembrane domain"/>
    <property type="match status" value="2"/>
</dbReference>
<proteinExistence type="predicted"/>
<feature type="transmembrane region" description="Helical" evidence="2">
    <location>
        <begin position="360"/>
        <end position="379"/>
    </location>
</feature>
<gene>
    <name evidence="3" type="ORF">CH341_21385</name>
</gene>
<dbReference type="PANTHER" id="PTHR32063">
    <property type="match status" value="1"/>
</dbReference>
<evidence type="ECO:0000256" key="1">
    <source>
        <dbReference type="SAM" id="MobiDB-lite"/>
    </source>
</evidence>
<dbReference type="PRINTS" id="PR00702">
    <property type="entry name" value="ACRIFLAVINRP"/>
</dbReference>
<evidence type="ECO:0000256" key="2">
    <source>
        <dbReference type="SAM" id="Phobius"/>
    </source>
</evidence>
<feature type="compositionally biased region" description="Basic and acidic residues" evidence="1">
    <location>
        <begin position="1044"/>
        <end position="1053"/>
    </location>
</feature>
<sequence length="1121" mass="120394">MPAARCATARRSARWCATSPPDSSRSGDVNISAWSIRKPLPAVVFSIIIVMLGWFSFTKLPITRLPSVDVPIVSVAVAQFGASPAELEAQVTKTVEDAVAAIVGVNHIDSSISDGLSVTTITFLLDADPDRALNDVKDAVTRVRSSLPSGITEPLVQRQEVIPFPIMTYAAISPGRTPEQLSWFVDDVIKRNLQGLRGVAKFERIGGADREILVSLDPDRLQAVGLTAAGISEQLLKNNVDVAGGRAEIGGRDQSIRTIAGAPTLEALAGTTFGLLAGGEVRLDDLGVVTDTVVDPRTFARLNGDPVVAFAVYRAKGASDVRVSEAVEREIDKIKAQHPDVDIRLIDSSVDFTRANYDNAMQTLIEGALLTIVVVFLFLRDWRATLIAAIALPLSVFPAFWVMDMLGFSLNLVTLLAITLSTGILVDDAIVEIENIERHIQMGKSPYEASMEAADEIGLAVIAISFAIVAMFLPASFMPGIAGQFFKQFGITVSVQVLFSLVVARLVTPMLAAYFLRPKTHDEKPPGAVMRLYTRVLEASVRMRFVTVAVGLGVFAASLWALTLLPSGFLPQQDVARSMLAVELPPGTPLAETEAVTDRIVDIIRKRPEVRSVFVDGGRIPPKVTEVNAAALIVNYVPRKERTLKQFQLERDISRDLAEVPDVRYWFLDENGQRVISRIVTGQDGATVANVAAELANQMRRLSSISNVVSTAALDRPELRIIPRKALATRLNVNTETLAATVRVATIGDVGPRLAKFNVGDRLVPIRVMIEDTGRADRQVLEQIRVPTLRGTTVPLLAIADIQLAQGPAVISRHDRERQVRIEADLVGSTPQSKAEQEIDALPVIQHLPKGVRLQPSADSEAKKELLDGFPPVMAKGMVTVYAVLVLLFHSFLQPITILFSLPLSIGGAVIALLLTGNQLDLPVSIGLLMLMGIVTKNAIMLVDFAIESMAKGMDRTAAIIDAGQKRSRPIIMTTLAMVAGMVPAALALGAGGEFRSPMAIAVIGGLIVSTMLSLLFVPAVFTVMDDIGRGFGRLTGGLVTGYKTHEGGHDGPSEPPHGGGHAGPGRPEKPAEHTPEKTPEAVPERVTGRGRETAPAAMAVPDDKPEPKRAPSRGLFGFGR</sequence>
<feature type="transmembrane region" description="Helical" evidence="2">
    <location>
        <begin position="971"/>
        <end position="993"/>
    </location>
</feature>
<feature type="transmembrane region" description="Helical" evidence="2">
    <location>
        <begin position="457"/>
        <end position="477"/>
    </location>
</feature>
<dbReference type="SUPFAM" id="SSF82714">
    <property type="entry name" value="Multidrug efflux transporter AcrB TolC docking domain, DN and DC subdomains"/>
    <property type="match status" value="2"/>
</dbReference>
<feature type="transmembrane region" description="Helical" evidence="2">
    <location>
        <begin position="415"/>
        <end position="436"/>
    </location>
</feature>
<dbReference type="GO" id="GO:0005886">
    <property type="term" value="C:plasma membrane"/>
    <property type="evidence" value="ECO:0007669"/>
    <property type="project" value="TreeGrafter"/>
</dbReference>
<feature type="transmembrane region" description="Helical" evidence="2">
    <location>
        <begin position="40"/>
        <end position="57"/>
    </location>
</feature>
<evidence type="ECO:0000313" key="3">
    <source>
        <dbReference type="EMBL" id="RAI41560.1"/>
    </source>
</evidence>
<comment type="caution">
    <text evidence="3">The sequence shown here is derived from an EMBL/GenBank/DDBJ whole genome shotgun (WGS) entry which is preliminary data.</text>
</comment>
<keyword evidence="2" id="KW-1133">Transmembrane helix</keyword>
<feature type="transmembrane region" description="Helical" evidence="2">
    <location>
        <begin position="386"/>
        <end position="403"/>
    </location>
</feature>
<dbReference type="Gene3D" id="3.30.70.1320">
    <property type="entry name" value="Multidrug efflux transporter AcrB pore domain like"/>
    <property type="match status" value="1"/>
</dbReference>
<accession>A0A327KRI8</accession>
<feature type="transmembrane region" description="Helical" evidence="2">
    <location>
        <begin position="869"/>
        <end position="889"/>
    </location>
</feature>
<protein>
    <submittedName>
        <fullName evidence="3">ABC transporter permease</fullName>
    </submittedName>
</protein>
<feature type="transmembrane region" description="Helical" evidence="2">
    <location>
        <begin position="999"/>
        <end position="1025"/>
    </location>
</feature>
<keyword evidence="2" id="KW-0472">Membrane</keyword>
<dbReference type="SUPFAM" id="SSF82693">
    <property type="entry name" value="Multidrug efflux transporter AcrB pore domain, PN1, PN2, PC1 and PC2 subdomains"/>
    <property type="match status" value="3"/>
</dbReference>
<dbReference type="GO" id="GO:0042910">
    <property type="term" value="F:xenobiotic transmembrane transporter activity"/>
    <property type="evidence" value="ECO:0007669"/>
    <property type="project" value="TreeGrafter"/>
</dbReference>
<feature type="transmembrane region" description="Helical" evidence="2">
    <location>
        <begin position="896"/>
        <end position="916"/>
    </location>
</feature>
<dbReference type="Proteomes" id="UP000249130">
    <property type="component" value="Unassembled WGS sequence"/>
</dbReference>
<name>A0A327KRI8_9BRAD</name>
<keyword evidence="4" id="KW-1185">Reference proteome</keyword>
<feature type="transmembrane region" description="Helical" evidence="2">
    <location>
        <begin position="545"/>
        <end position="565"/>
    </location>
</feature>
<feature type="region of interest" description="Disordered" evidence="1">
    <location>
        <begin position="1043"/>
        <end position="1121"/>
    </location>
</feature>
<dbReference type="AlphaFoldDB" id="A0A327KRI8"/>
<dbReference type="Pfam" id="PF00873">
    <property type="entry name" value="ACR_tran"/>
    <property type="match status" value="1"/>
</dbReference>
<evidence type="ECO:0000313" key="4">
    <source>
        <dbReference type="Proteomes" id="UP000249130"/>
    </source>
</evidence>
<dbReference type="OrthoDB" id="8308837at2"/>
<dbReference type="EMBL" id="NPEX01000184">
    <property type="protein sequence ID" value="RAI41560.1"/>
    <property type="molecule type" value="Genomic_DNA"/>
</dbReference>
<dbReference type="InterPro" id="IPR001036">
    <property type="entry name" value="Acrflvin-R"/>
</dbReference>
<dbReference type="Gene3D" id="3.30.70.1430">
    <property type="entry name" value="Multidrug efflux transporter AcrB pore domain"/>
    <property type="match status" value="2"/>
</dbReference>
<dbReference type="Gene3D" id="3.30.2090.10">
    <property type="entry name" value="Multidrug efflux transporter AcrB TolC docking domain, DN and DC subdomains"/>
    <property type="match status" value="2"/>
</dbReference>
<keyword evidence="2" id="KW-0812">Transmembrane</keyword>
<reference evidence="3 4" key="1">
    <citation type="submission" date="2017-07" db="EMBL/GenBank/DDBJ databases">
        <title>Draft Genome Sequences of Select Purple Nonsulfur Bacteria.</title>
        <authorList>
            <person name="Lasarre B."/>
            <person name="Mckinlay J.B."/>
        </authorList>
    </citation>
    <scope>NUCLEOTIDE SEQUENCE [LARGE SCALE GENOMIC DNA]</scope>
    <source>
        <strain evidence="3 4">DSM 5909</strain>
    </source>
</reference>
<dbReference type="PANTHER" id="PTHR32063:SF77">
    <property type="entry name" value="ACR FAMILY TRANSPORT PROTEIN"/>
    <property type="match status" value="1"/>
</dbReference>
<organism evidence="3 4">
    <name type="scientific">Rhodoplanes roseus</name>
    <dbReference type="NCBI Taxonomy" id="29409"/>
    <lineage>
        <taxon>Bacteria</taxon>
        <taxon>Pseudomonadati</taxon>
        <taxon>Pseudomonadota</taxon>
        <taxon>Alphaproteobacteria</taxon>
        <taxon>Hyphomicrobiales</taxon>
        <taxon>Nitrobacteraceae</taxon>
        <taxon>Rhodoplanes</taxon>
    </lineage>
</organism>